<keyword evidence="5 8" id="KW-1133">Transmembrane helix</keyword>
<dbReference type="Pfam" id="PF16010">
    <property type="entry name" value="CDH-cyt"/>
    <property type="match status" value="1"/>
</dbReference>
<dbReference type="InterPro" id="IPR006593">
    <property type="entry name" value="Cyt_b561/ferric_Rdtase_TM"/>
</dbReference>
<comment type="caution">
    <text evidence="11">The sequence shown here is derived from an EMBL/GenBank/DDBJ whole genome shotgun (WGS) entry which is preliminary data.</text>
</comment>
<feature type="region of interest" description="Disordered" evidence="7">
    <location>
        <begin position="477"/>
        <end position="507"/>
    </location>
</feature>
<keyword evidence="4" id="KW-0249">Electron transport</keyword>
<sequence length="507" mass="53737">MKGGTRATALGLLALAYRASAQVANICPSTDVCFGLNIPESTASSGSGDIFFQISAPSSYEWVALGQGSGMANSNIFVVYTSSSGSNVTLSPRRTSSYQPPSHNTDAQVELLEGSGVSNGIMTANVRCSNCESWSGGTMDFTASSGDWIYGYQSSGGPKDTDDISASIREHSEKAAFSWDFANAKGGSSVNPLVSASPTGTSGGSATPNCRQRPSSASATPSGAAGQASAKPTGDDADDNDYKDRPYGGYPTSYPTGAPPGRFAYEKRQEELPYCDELPNNGGTTNGNSNAGFIPIGSSGGIDNRREMVIAHGVLASLAFVVLFPAGSIAIRLASFPGLVWIHGAFQIFAYVVYIAGFGLGAYLASQMNLLDHHHPIIGIVVLAALFFQPVFGWMHHLLFKKYQHRTLWSYAHIWVGRLAITLGIINGGLGLHLAECCGLSSRTGQIVYGVVSAVIWLVWVAAMVVGEMRRKRAPVAADTRQKLTEERRESDQSDVNMTGHYAPKEQ</sequence>
<dbReference type="Gene3D" id="1.20.120.1770">
    <property type="match status" value="1"/>
</dbReference>
<evidence type="ECO:0000313" key="12">
    <source>
        <dbReference type="Proteomes" id="UP000249619"/>
    </source>
</evidence>
<evidence type="ECO:0000256" key="1">
    <source>
        <dbReference type="ARBA" id="ARBA00004370"/>
    </source>
</evidence>
<dbReference type="EMBL" id="QGDH01000006">
    <property type="protein sequence ID" value="RAR15967.1"/>
    <property type="molecule type" value="Genomic_DNA"/>
</dbReference>
<feature type="transmembrane region" description="Helical" evidence="8">
    <location>
        <begin position="338"/>
        <end position="365"/>
    </location>
</feature>
<keyword evidence="6 8" id="KW-0472">Membrane</keyword>
<feature type="transmembrane region" description="Helical" evidence="8">
    <location>
        <begin position="412"/>
        <end position="435"/>
    </location>
</feature>
<feature type="transmembrane region" description="Helical" evidence="8">
    <location>
        <begin position="377"/>
        <end position="400"/>
    </location>
</feature>
<evidence type="ECO:0000256" key="2">
    <source>
        <dbReference type="ARBA" id="ARBA00022448"/>
    </source>
</evidence>
<dbReference type="InterPro" id="IPR005018">
    <property type="entry name" value="DOMON_domain"/>
</dbReference>
<feature type="compositionally biased region" description="Basic and acidic residues" evidence="7">
    <location>
        <begin position="480"/>
        <end position="492"/>
    </location>
</feature>
<dbReference type="Proteomes" id="UP000249619">
    <property type="component" value="Unassembled WGS sequence"/>
</dbReference>
<evidence type="ECO:0000256" key="9">
    <source>
        <dbReference type="SAM" id="SignalP"/>
    </source>
</evidence>
<reference evidence="12" key="1">
    <citation type="submission" date="2018-05" db="EMBL/GenBank/DDBJ databases">
        <title>Draft genome sequence of Stemphylium lycopersici strain CIDEFI 213.</title>
        <authorList>
            <person name="Medina R."/>
            <person name="Franco M.E.E."/>
            <person name="Lucentini C.G."/>
            <person name="Saparrat M.C.N."/>
            <person name="Balatti P.A."/>
        </authorList>
    </citation>
    <scope>NUCLEOTIDE SEQUENCE [LARGE SCALE GENOMIC DNA]</scope>
    <source>
        <strain evidence="12">CIDEFI 213</strain>
    </source>
</reference>
<organism evidence="11 12">
    <name type="scientific">Stemphylium lycopersici</name>
    <name type="common">Tomato gray leaf spot disease fungus</name>
    <name type="synonym">Thyrospora lycopersici</name>
    <dbReference type="NCBI Taxonomy" id="183478"/>
    <lineage>
        <taxon>Eukaryota</taxon>
        <taxon>Fungi</taxon>
        <taxon>Dikarya</taxon>
        <taxon>Ascomycota</taxon>
        <taxon>Pezizomycotina</taxon>
        <taxon>Dothideomycetes</taxon>
        <taxon>Pleosporomycetidae</taxon>
        <taxon>Pleosporales</taxon>
        <taxon>Pleosporineae</taxon>
        <taxon>Pleosporaceae</taxon>
        <taxon>Stemphylium</taxon>
    </lineage>
</organism>
<evidence type="ECO:0000313" key="11">
    <source>
        <dbReference type="EMBL" id="RAR15967.1"/>
    </source>
</evidence>
<evidence type="ECO:0000259" key="10">
    <source>
        <dbReference type="PROSITE" id="PS50939"/>
    </source>
</evidence>
<dbReference type="PANTHER" id="PTHR47797:SF1">
    <property type="entry name" value="CYTOCHROME B561 DOMAIN-CONTAINING PROTEIN-RELATED"/>
    <property type="match status" value="1"/>
</dbReference>
<evidence type="ECO:0000256" key="6">
    <source>
        <dbReference type="ARBA" id="ARBA00023136"/>
    </source>
</evidence>
<name>A0A364NFH0_STELY</name>
<evidence type="ECO:0000256" key="4">
    <source>
        <dbReference type="ARBA" id="ARBA00022982"/>
    </source>
</evidence>
<comment type="subcellular location">
    <subcellularLocation>
        <location evidence="1">Membrane</location>
    </subcellularLocation>
</comment>
<evidence type="ECO:0000256" key="7">
    <source>
        <dbReference type="SAM" id="MobiDB-lite"/>
    </source>
</evidence>
<feature type="chain" id="PRO_5016784094" evidence="9">
    <location>
        <begin position="22"/>
        <end position="507"/>
    </location>
</feature>
<dbReference type="PROSITE" id="PS50939">
    <property type="entry name" value="CYTOCHROME_B561"/>
    <property type="match status" value="1"/>
</dbReference>
<evidence type="ECO:0000256" key="3">
    <source>
        <dbReference type="ARBA" id="ARBA00022692"/>
    </source>
</evidence>
<dbReference type="AlphaFoldDB" id="A0A364NFH0"/>
<keyword evidence="2" id="KW-0813">Transport</keyword>
<feature type="transmembrane region" description="Helical" evidence="8">
    <location>
        <begin position="309"/>
        <end position="331"/>
    </location>
</feature>
<dbReference type="STRING" id="183478.A0A364NFH0"/>
<dbReference type="SMART" id="SM00665">
    <property type="entry name" value="B561"/>
    <property type="match status" value="1"/>
</dbReference>
<dbReference type="CDD" id="cd08760">
    <property type="entry name" value="Cyt_b561_FRRS1_like"/>
    <property type="match status" value="1"/>
</dbReference>
<dbReference type="SUPFAM" id="SSF49344">
    <property type="entry name" value="CBD9-like"/>
    <property type="match status" value="1"/>
</dbReference>
<dbReference type="GO" id="GO:0016020">
    <property type="term" value="C:membrane"/>
    <property type="evidence" value="ECO:0007669"/>
    <property type="project" value="UniProtKB-SubCell"/>
</dbReference>
<dbReference type="Gene3D" id="2.60.40.1210">
    <property type="entry name" value="Cellobiose dehydrogenase, cytochrome domain"/>
    <property type="match status" value="1"/>
</dbReference>
<dbReference type="PANTHER" id="PTHR47797">
    <property type="entry name" value="DEHYDROGENASE, PUTATIVE (AFU_ORTHOLOGUE AFUA_8G05805)-RELATED"/>
    <property type="match status" value="1"/>
</dbReference>
<feature type="domain" description="Cytochrome b561" evidence="10">
    <location>
        <begin position="278"/>
        <end position="469"/>
    </location>
</feature>
<feature type="compositionally biased region" description="Low complexity" evidence="7">
    <location>
        <begin position="195"/>
        <end position="230"/>
    </location>
</feature>
<evidence type="ECO:0000256" key="5">
    <source>
        <dbReference type="ARBA" id="ARBA00022989"/>
    </source>
</evidence>
<gene>
    <name evidence="11" type="ORF">DDE83_000541</name>
</gene>
<dbReference type="InterPro" id="IPR015920">
    <property type="entry name" value="Cellobiose_DH-like_cyt"/>
</dbReference>
<keyword evidence="12" id="KW-1185">Reference proteome</keyword>
<dbReference type="CDD" id="cd09630">
    <property type="entry name" value="CDH_like_cytochrome"/>
    <property type="match status" value="1"/>
</dbReference>
<keyword evidence="3 8" id="KW-0812">Transmembrane</keyword>
<protein>
    <submittedName>
        <fullName evidence="11">CBD9-like protein</fullName>
    </submittedName>
</protein>
<feature type="signal peptide" evidence="9">
    <location>
        <begin position="1"/>
        <end position="21"/>
    </location>
</feature>
<feature type="region of interest" description="Disordered" evidence="7">
    <location>
        <begin position="192"/>
        <end position="259"/>
    </location>
</feature>
<accession>A0A364NFH0</accession>
<keyword evidence="9" id="KW-0732">Signal</keyword>
<feature type="transmembrane region" description="Helical" evidence="8">
    <location>
        <begin position="447"/>
        <end position="466"/>
    </location>
</feature>
<proteinExistence type="predicted"/>
<evidence type="ECO:0000256" key="8">
    <source>
        <dbReference type="SAM" id="Phobius"/>
    </source>
</evidence>
<dbReference type="SMART" id="SM00664">
    <property type="entry name" value="DoH"/>
    <property type="match status" value="1"/>
</dbReference>